<keyword evidence="1" id="KW-0479">Metal-binding</keyword>
<evidence type="ECO:0000259" key="3">
    <source>
        <dbReference type="PROSITE" id="PS50089"/>
    </source>
</evidence>
<dbReference type="EMBL" id="OZ075118">
    <property type="protein sequence ID" value="CAL5087399.1"/>
    <property type="molecule type" value="Genomic_DNA"/>
</dbReference>
<protein>
    <recommendedName>
        <fullName evidence="3">RING-type domain-containing protein</fullName>
    </recommendedName>
</protein>
<dbReference type="PROSITE" id="PS50089">
    <property type="entry name" value="ZF_RING_2"/>
    <property type="match status" value="1"/>
</dbReference>
<dbReference type="PANTHER" id="PTHR46798">
    <property type="entry name" value="OS09G0511500 PROTEIN"/>
    <property type="match status" value="1"/>
</dbReference>
<keyword evidence="5" id="KW-1185">Reference proteome</keyword>
<dbReference type="CDD" id="cd16448">
    <property type="entry name" value="RING-H2"/>
    <property type="match status" value="1"/>
</dbReference>
<feature type="compositionally biased region" description="Polar residues" evidence="2">
    <location>
        <begin position="203"/>
        <end position="220"/>
    </location>
</feature>
<evidence type="ECO:0000313" key="4">
    <source>
        <dbReference type="EMBL" id="CAL5087399.1"/>
    </source>
</evidence>
<feature type="region of interest" description="Disordered" evidence="2">
    <location>
        <begin position="237"/>
        <end position="269"/>
    </location>
</feature>
<proteinExistence type="predicted"/>
<keyword evidence="1" id="KW-0863">Zinc-finger</keyword>
<feature type="region of interest" description="Disordered" evidence="2">
    <location>
        <begin position="176"/>
        <end position="221"/>
    </location>
</feature>
<organism evidence="4 5">
    <name type="scientific">Urochloa decumbens</name>
    <dbReference type="NCBI Taxonomy" id="240449"/>
    <lineage>
        <taxon>Eukaryota</taxon>
        <taxon>Viridiplantae</taxon>
        <taxon>Streptophyta</taxon>
        <taxon>Embryophyta</taxon>
        <taxon>Tracheophyta</taxon>
        <taxon>Spermatophyta</taxon>
        <taxon>Magnoliopsida</taxon>
        <taxon>Liliopsida</taxon>
        <taxon>Poales</taxon>
        <taxon>Poaceae</taxon>
        <taxon>PACMAD clade</taxon>
        <taxon>Panicoideae</taxon>
        <taxon>Panicodae</taxon>
        <taxon>Paniceae</taxon>
        <taxon>Melinidinae</taxon>
        <taxon>Urochloa</taxon>
    </lineage>
</organism>
<dbReference type="InterPro" id="IPR001841">
    <property type="entry name" value="Znf_RING"/>
</dbReference>
<sequence>MAESGAMDLNATAPPEPVLCSICQDPVVLPPSQGARAVALLKCNHSFHLDCIGSAFNARGTMQCPNCRDTEEGDWLSANSFQPSTDSSSDFGNRVRWGRYPVFNFLTQSPIGGPIPISSGIEGGPTADLSNVQVSDGTEPRNEIEHPHFAALQMVHLAHRLTNPFGVDVQGYIGSSQQRSTQPAPRSRGTYVASGHGLRGRVIQQTASPATRSTPYPSTSRRVRPWVLSMASSSIAAEDVEPHHPGDVAANAQNSDIPNQDKASRRPQP</sequence>
<reference evidence="5" key="1">
    <citation type="submission" date="2024-06" db="EMBL/GenBank/DDBJ databases">
        <authorList>
            <person name="Ryan C."/>
        </authorList>
    </citation>
    <scope>NUCLEOTIDE SEQUENCE [LARGE SCALE GENOMIC DNA]</scope>
</reference>
<dbReference type="AlphaFoldDB" id="A0ABC9G446"/>
<keyword evidence="1" id="KW-0862">Zinc</keyword>
<reference evidence="4 5" key="2">
    <citation type="submission" date="2024-10" db="EMBL/GenBank/DDBJ databases">
        <authorList>
            <person name="Ryan C."/>
        </authorList>
    </citation>
    <scope>NUCLEOTIDE SEQUENCE [LARGE SCALE GENOMIC DNA]</scope>
</reference>
<evidence type="ECO:0000256" key="2">
    <source>
        <dbReference type="SAM" id="MobiDB-lite"/>
    </source>
</evidence>
<dbReference type="SMART" id="SM00184">
    <property type="entry name" value="RING"/>
    <property type="match status" value="1"/>
</dbReference>
<dbReference type="Pfam" id="PF13639">
    <property type="entry name" value="zf-RING_2"/>
    <property type="match status" value="1"/>
</dbReference>
<dbReference type="Proteomes" id="UP001497457">
    <property type="component" value="Chromosome 8b"/>
</dbReference>
<dbReference type="PANTHER" id="PTHR46798:SF3">
    <property type="entry name" value="RING FINGER FAMILY PROTEIN"/>
    <property type="match status" value="1"/>
</dbReference>
<feature type="domain" description="RING-type" evidence="3">
    <location>
        <begin position="20"/>
        <end position="68"/>
    </location>
</feature>
<evidence type="ECO:0000313" key="5">
    <source>
        <dbReference type="Proteomes" id="UP001497457"/>
    </source>
</evidence>
<gene>
    <name evidence="4" type="ORF">URODEC1_LOCUS112181</name>
</gene>
<dbReference type="GO" id="GO:0008270">
    <property type="term" value="F:zinc ion binding"/>
    <property type="evidence" value="ECO:0007669"/>
    <property type="project" value="UniProtKB-KW"/>
</dbReference>
<evidence type="ECO:0000256" key="1">
    <source>
        <dbReference type="PROSITE-ProRule" id="PRU00175"/>
    </source>
</evidence>
<name>A0ABC9G446_9POAL</name>
<dbReference type="Gene3D" id="3.30.40.10">
    <property type="entry name" value="Zinc/RING finger domain, C3HC4 (zinc finger)"/>
    <property type="match status" value="1"/>
</dbReference>
<dbReference type="InterPro" id="IPR013083">
    <property type="entry name" value="Znf_RING/FYVE/PHD"/>
</dbReference>
<accession>A0ABC9G446</accession>
<dbReference type="SUPFAM" id="SSF57850">
    <property type="entry name" value="RING/U-box"/>
    <property type="match status" value="1"/>
</dbReference>
<dbReference type="InterPro" id="IPR044274">
    <property type="entry name" value="RFI2"/>
</dbReference>